<feature type="transmembrane region" description="Helical" evidence="9">
    <location>
        <begin position="177"/>
        <end position="197"/>
    </location>
</feature>
<feature type="transmembrane region" description="Helical" evidence="9">
    <location>
        <begin position="290"/>
        <end position="310"/>
    </location>
</feature>
<evidence type="ECO:0000256" key="5">
    <source>
        <dbReference type="ARBA" id="ARBA00022692"/>
    </source>
</evidence>
<evidence type="ECO:0000256" key="2">
    <source>
        <dbReference type="ARBA" id="ARBA00022448"/>
    </source>
</evidence>
<keyword evidence="5 9" id="KW-0812">Transmembrane</keyword>
<keyword evidence="4 8" id="KW-0762">Sugar transport</keyword>
<evidence type="ECO:0000256" key="9">
    <source>
        <dbReference type="SAM" id="Phobius"/>
    </source>
</evidence>
<gene>
    <name evidence="11" type="ORF">HMPREF9498_01289</name>
</gene>
<keyword evidence="6 9" id="KW-1133">Transmembrane helix</keyword>
<keyword evidence="7 8" id="KW-0472">Membrane</keyword>
<dbReference type="InterPro" id="IPR003352">
    <property type="entry name" value="PTS_EIIC"/>
</dbReference>
<evidence type="ECO:0000256" key="6">
    <source>
        <dbReference type="ARBA" id="ARBA00022989"/>
    </source>
</evidence>
<feature type="transmembrane region" description="Helical" evidence="9">
    <location>
        <begin position="134"/>
        <end position="156"/>
    </location>
</feature>
<dbReference type="PANTHER" id="PTHR33989">
    <property type="match status" value="1"/>
</dbReference>
<evidence type="ECO:0000313" key="11">
    <source>
        <dbReference type="EMBL" id="EFM83092.1"/>
    </source>
</evidence>
<dbReference type="PROSITE" id="PS51105">
    <property type="entry name" value="PTS_EIIC_TYPE_3"/>
    <property type="match status" value="1"/>
</dbReference>
<organism evidence="11 12">
    <name type="scientific">Enterococcus faecalis TX4248</name>
    <dbReference type="NCBI Taxonomy" id="749495"/>
    <lineage>
        <taxon>Bacteria</taxon>
        <taxon>Bacillati</taxon>
        <taxon>Bacillota</taxon>
        <taxon>Bacilli</taxon>
        <taxon>Lactobacillales</taxon>
        <taxon>Enterococcaceae</taxon>
        <taxon>Enterococcus</taxon>
    </lineage>
</organism>
<dbReference type="GO" id="GO:1901264">
    <property type="term" value="P:carbohydrate derivative transport"/>
    <property type="evidence" value="ECO:0007669"/>
    <property type="project" value="TreeGrafter"/>
</dbReference>
<comment type="function">
    <text evidence="8">The phosphoenolpyruvate-dependent sugar phosphotransferase system (PTS), a major carbohydrate active -transport system, catalyzes the phosphorylation of incoming sugar substrates concomitant with their translocation across the cell membrane.</text>
</comment>
<dbReference type="AlphaFoldDB" id="A0A125W6E6"/>
<feature type="transmembrane region" description="Helical" evidence="9">
    <location>
        <begin position="70"/>
        <end position="90"/>
    </location>
</feature>
<dbReference type="GO" id="GO:0005886">
    <property type="term" value="C:plasma membrane"/>
    <property type="evidence" value="ECO:0007669"/>
    <property type="project" value="UniProtKB-SubCell"/>
</dbReference>
<feature type="transmembrane region" description="Helical" evidence="9">
    <location>
        <begin position="97"/>
        <end position="114"/>
    </location>
</feature>
<dbReference type="HOGENOM" id="CLU_029688_1_0_9"/>
<keyword evidence="2 8" id="KW-0813">Transport</keyword>
<evidence type="ECO:0000259" key="10">
    <source>
        <dbReference type="PROSITE" id="PS51105"/>
    </source>
</evidence>
<dbReference type="InterPro" id="IPR051088">
    <property type="entry name" value="PTS_Sugar-EIIC/EIIB"/>
</dbReference>
<keyword evidence="3 8" id="KW-1003">Cell membrane</keyword>
<proteinExistence type="predicted"/>
<evidence type="ECO:0000256" key="8">
    <source>
        <dbReference type="PIRNR" id="PIRNR006351"/>
    </source>
</evidence>
<dbReference type="GO" id="GO:0009401">
    <property type="term" value="P:phosphoenolpyruvate-dependent sugar phosphotransferase system"/>
    <property type="evidence" value="ECO:0007669"/>
    <property type="project" value="InterPro"/>
</dbReference>
<accession>A0A125W6E6</accession>
<dbReference type="InterPro" id="IPR004501">
    <property type="entry name" value="PTS_EIIC_3"/>
</dbReference>
<dbReference type="GeneID" id="60892801"/>
<dbReference type="RefSeq" id="WP_002355207.1">
    <property type="nucleotide sequence ID" value="NZ_GL454438.1"/>
</dbReference>
<comment type="caution">
    <text evidence="11">The sequence shown here is derived from an EMBL/GenBank/DDBJ whole genome shotgun (WGS) entry which is preliminary data.</text>
</comment>
<feature type="transmembrane region" description="Helical" evidence="9">
    <location>
        <begin position="30"/>
        <end position="50"/>
    </location>
</feature>
<dbReference type="PIRSF" id="PIRSF006351">
    <property type="entry name" value="PTS_EIIC-Cellobiose"/>
    <property type="match status" value="1"/>
</dbReference>
<feature type="transmembrane region" description="Helical" evidence="9">
    <location>
        <begin position="359"/>
        <end position="380"/>
    </location>
</feature>
<evidence type="ECO:0000313" key="12">
    <source>
        <dbReference type="Proteomes" id="UP000004846"/>
    </source>
</evidence>
<dbReference type="EMBL" id="AEBR01000036">
    <property type="protein sequence ID" value="EFM83092.1"/>
    <property type="molecule type" value="Genomic_DNA"/>
</dbReference>
<evidence type="ECO:0000256" key="3">
    <source>
        <dbReference type="ARBA" id="ARBA00022475"/>
    </source>
</evidence>
<protein>
    <recommendedName>
        <fullName evidence="8">Permease IIC component</fullName>
    </recommendedName>
</protein>
<evidence type="ECO:0000256" key="1">
    <source>
        <dbReference type="ARBA" id="ARBA00004651"/>
    </source>
</evidence>
<dbReference type="SMR" id="A0A125W6E6"/>
<dbReference type="Proteomes" id="UP000004846">
    <property type="component" value="Unassembled WGS sequence"/>
</dbReference>
<dbReference type="NCBIfam" id="TIGR00410">
    <property type="entry name" value="lacE"/>
    <property type="match status" value="1"/>
</dbReference>
<dbReference type="GO" id="GO:0008982">
    <property type="term" value="F:protein-N(PI)-phosphohistidine-sugar phosphotransferase activity"/>
    <property type="evidence" value="ECO:0007669"/>
    <property type="project" value="UniProtKB-UniRule"/>
</dbReference>
<evidence type="ECO:0000256" key="4">
    <source>
        <dbReference type="ARBA" id="ARBA00022597"/>
    </source>
</evidence>
<comment type="subcellular location">
    <subcellularLocation>
        <location evidence="1">Cell membrane</location>
        <topology evidence="1">Multi-pass membrane protein</topology>
    </subcellularLocation>
</comment>
<dbReference type="Pfam" id="PF02378">
    <property type="entry name" value="PTS_EIIC"/>
    <property type="match status" value="1"/>
</dbReference>
<reference evidence="11 12" key="1">
    <citation type="submission" date="2010-07" db="EMBL/GenBank/DDBJ databases">
        <authorList>
            <person name="Sid Ahmed O."/>
        </authorList>
    </citation>
    <scope>NUCLEOTIDE SEQUENCE [LARGE SCALE GENOMIC DNA]</scope>
    <source>
        <strain evidence="11 12">TX4248</strain>
    </source>
</reference>
<dbReference type="InterPro" id="IPR004796">
    <property type="entry name" value="PTS_IIC_cello"/>
</dbReference>
<feature type="transmembrane region" description="Helical" evidence="9">
    <location>
        <begin position="223"/>
        <end position="242"/>
    </location>
</feature>
<feature type="transmembrane region" description="Helical" evidence="9">
    <location>
        <begin position="330"/>
        <end position="352"/>
    </location>
</feature>
<evidence type="ECO:0000256" key="7">
    <source>
        <dbReference type="ARBA" id="ARBA00023136"/>
    </source>
</evidence>
<sequence length="444" mass="48087">MNEWINEKLLPPVLKFVNTKAITALRNGMLYTMPFTIVGSVFLLLANFPVTAISEWVNASGLAVYFNQAYGASFAIMSLFAVIGIAYSYVKSEGFEGLPAGMIAMVVFILFMSSEVKDAVSGAVVGNVINKDWTAGKGMITAIIVGLLVGVVYSWFLRHDIRIKLPEAVPENVANSFTALIPASVIVTGAMLIFILLDKVFNTTFFDFIYEVLQSPLQGVTDSLGGALLLGFVIPLFWFFGVHGSTIVGGIMGPILQANSLENTEILKSGKDLTLANGGHIVTQQFLDQFLTVTGAGMTIGLVVFMVFFAKSAQFKQLGRLSIGPAVFNINEPIVFATPIVMNPIMAVPFIITPIVSSVVTYFALYTGLVPLFTAVQVPWTTPPIISGLLVGGWQAALLQVVVLTMSFFIYLPFAKKMDALNYAEETNQPITEETLEKVEAQNV</sequence>
<name>A0A125W6E6_ENTFL</name>
<dbReference type="PANTHER" id="PTHR33989:SF4">
    <property type="entry name" value="PTS SYSTEM N,N'-DIACETYLCHITOBIOSE-SPECIFIC EIIC COMPONENT"/>
    <property type="match status" value="1"/>
</dbReference>
<feature type="transmembrane region" description="Helical" evidence="9">
    <location>
        <begin position="392"/>
        <end position="412"/>
    </location>
</feature>
<feature type="domain" description="PTS EIIC type-3" evidence="10">
    <location>
        <begin position="5"/>
        <end position="414"/>
    </location>
</feature>